<sequence length="498" mass="52468">MHFATVRALLAAGLMLLGGGAPAMAQLTPAGPPVSAPVRGVVYDSVARAPLAYAAVRLFQPGKVSDGIDTRTDSTGAFSVPALSAGPWLVSFLHPRLDSLRIEAPVAQVQVVEAGTITLTLAIPSAATLAKRLCGSPPEDSVAVVTGDVRDAMRRRPVVGAMVRASWPEWVFAKARMGREEVARAARTDSSGTFVLCHVPMGTTVTALASRGRDSTGVVELPVPTRAYVVADFVLDVRDAAIAGTGGEVAAAGRADSMAFSLRRGAGMVRGTVRTPDGSPFANAIARVLGSGSVVRTDSTGTFRLADAVAGTQTVEVRAVGFDARRLPVVLTPGIPLSVQVTLEKSRVMLDTVRVTAGRVLPPDVRAIERRWRRGLGTILDGATVRERTSTQLTSVLWGIPGVRLGMRAGYGNVVYVRGGGGGECIPPIYLDGFRFEANGISIDEIVPPSEVAAIEMYPRAMQRPAEFTDLGDCGVLVVWTRSFLGNVPVMDPRRRGR</sequence>
<dbReference type="STRING" id="1379270.GEMMAAP_18005"/>
<gene>
    <name evidence="2" type="ORF">GEMMAAP_18005</name>
</gene>
<reference evidence="2 3" key="2">
    <citation type="journal article" date="2016" name="Environ. Microbiol. Rep.">
        <title>Metagenomic evidence for the presence of phototrophic Gemmatimonadetes bacteria in diverse environments.</title>
        <authorList>
            <person name="Zeng Y."/>
            <person name="Baumbach J."/>
            <person name="Barbosa E.G."/>
            <person name="Azevedo V."/>
            <person name="Zhang C."/>
            <person name="Koblizek M."/>
        </authorList>
    </citation>
    <scope>NUCLEOTIDE SEQUENCE [LARGE SCALE GENOMIC DNA]</scope>
    <source>
        <strain evidence="2 3">AP64</strain>
    </source>
</reference>
<evidence type="ECO:0000313" key="2">
    <source>
        <dbReference type="EMBL" id="AMW06166.1"/>
    </source>
</evidence>
<dbReference type="Pfam" id="PF13620">
    <property type="entry name" value="CarboxypepD_reg"/>
    <property type="match status" value="1"/>
</dbReference>
<proteinExistence type="predicted"/>
<evidence type="ECO:0000256" key="1">
    <source>
        <dbReference type="SAM" id="SignalP"/>
    </source>
</evidence>
<reference evidence="2 3" key="1">
    <citation type="journal article" date="2014" name="Proc. Natl. Acad. Sci. U.S.A.">
        <title>Functional type 2 photosynthetic reaction centers found in the rare bacterial phylum Gemmatimonadetes.</title>
        <authorList>
            <person name="Zeng Y."/>
            <person name="Feng F."/>
            <person name="Medova H."/>
            <person name="Dean J."/>
            <person name="Koblizek M."/>
        </authorList>
    </citation>
    <scope>NUCLEOTIDE SEQUENCE [LARGE SCALE GENOMIC DNA]</scope>
    <source>
        <strain evidence="2 3">AP64</strain>
    </source>
</reference>
<dbReference type="eggNOG" id="COG1629">
    <property type="taxonomic scope" value="Bacteria"/>
</dbReference>
<dbReference type="Gene3D" id="2.60.40.1120">
    <property type="entry name" value="Carboxypeptidase-like, regulatory domain"/>
    <property type="match status" value="1"/>
</dbReference>
<dbReference type="SUPFAM" id="SSF49464">
    <property type="entry name" value="Carboxypeptidase regulatory domain-like"/>
    <property type="match status" value="2"/>
</dbReference>
<organism evidence="2 3">
    <name type="scientific">Gemmatimonas phototrophica</name>
    <dbReference type="NCBI Taxonomy" id="1379270"/>
    <lineage>
        <taxon>Bacteria</taxon>
        <taxon>Pseudomonadati</taxon>
        <taxon>Gemmatimonadota</taxon>
        <taxon>Gemmatimonadia</taxon>
        <taxon>Gemmatimonadales</taxon>
        <taxon>Gemmatimonadaceae</taxon>
        <taxon>Gemmatimonas</taxon>
    </lineage>
</organism>
<evidence type="ECO:0008006" key="4">
    <source>
        <dbReference type="Google" id="ProtNLM"/>
    </source>
</evidence>
<dbReference type="InterPro" id="IPR008969">
    <property type="entry name" value="CarboxyPept-like_regulatory"/>
</dbReference>
<feature type="chain" id="PRO_5007506987" description="TonB-dependent receptor plug domain-containing protein" evidence="1">
    <location>
        <begin position="26"/>
        <end position="498"/>
    </location>
</feature>
<dbReference type="EMBL" id="CP011454">
    <property type="protein sequence ID" value="AMW06166.1"/>
    <property type="molecule type" value="Genomic_DNA"/>
</dbReference>
<keyword evidence="1" id="KW-0732">Signal</keyword>
<dbReference type="Proteomes" id="UP000076404">
    <property type="component" value="Chromosome"/>
</dbReference>
<name>A0A143BM61_9BACT</name>
<feature type="signal peptide" evidence="1">
    <location>
        <begin position="1"/>
        <end position="25"/>
    </location>
</feature>
<dbReference type="KEGG" id="gph:GEMMAAP_18005"/>
<keyword evidence="3" id="KW-1185">Reference proteome</keyword>
<evidence type="ECO:0000313" key="3">
    <source>
        <dbReference type="Proteomes" id="UP000076404"/>
    </source>
</evidence>
<dbReference type="RefSeq" id="WP_026848094.1">
    <property type="nucleotide sequence ID" value="NZ_CP011454.1"/>
</dbReference>
<protein>
    <recommendedName>
        <fullName evidence="4">TonB-dependent receptor plug domain-containing protein</fullName>
    </recommendedName>
</protein>
<dbReference type="OrthoDB" id="4484751at2"/>
<dbReference type="AlphaFoldDB" id="A0A143BM61"/>
<accession>A0A143BM61</accession>